<dbReference type="KEGG" id="mlb:MLBr01788"/>
<reference evidence="1 2" key="1">
    <citation type="journal article" date="2009" name="Nat. Genet.">
        <title>Comparative genomic and phylogeographic analysis of Mycobacterium leprae.</title>
        <authorList>
            <person name="Monot M."/>
            <person name="Honore N."/>
            <person name="Garnier T."/>
            <person name="Zidane N."/>
            <person name="Sherafi D."/>
            <person name="Paniz-Mondolfi A."/>
            <person name="Matsuoka M."/>
            <person name="Taylor G.M."/>
            <person name="Donoghue H.D."/>
            <person name="Bouwman A."/>
            <person name="Mays S."/>
            <person name="Watson C."/>
            <person name="Lockwood D."/>
            <person name="Khamispour A."/>
            <person name="Dowlati Y."/>
            <person name="Jianping S."/>
            <person name="Rea T.H."/>
            <person name="Vera-Cabrera L."/>
            <person name="Stefani M.M."/>
            <person name="Banu S."/>
            <person name="Macdonald M."/>
            <person name="Sapkota B.R."/>
            <person name="Spencer J.S."/>
            <person name="Thomas J."/>
            <person name="Harshman K."/>
            <person name="Singh P."/>
            <person name="Busso P."/>
            <person name="Gattiker A."/>
            <person name="Rougemont J."/>
            <person name="Brennan P.J."/>
            <person name="Cole S.T."/>
        </authorList>
    </citation>
    <scope>NUCLEOTIDE SEQUENCE [LARGE SCALE GENOMIC DNA]</scope>
    <source>
        <strain evidence="2">Br4923</strain>
    </source>
</reference>
<name>A0A0H3MR56_MYCLB</name>
<protein>
    <submittedName>
        <fullName evidence="1">Uncharacterized protein</fullName>
    </submittedName>
</protein>
<proteinExistence type="predicted"/>
<evidence type="ECO:0000313" key="1">
    <source>
        <dbReference type="EMBL" id="CAR71883.1"/>
    </source>
</evidence>
<sequence>MHDLSDSAAGPQSGPELGWAFQHQLSHAGQAQFNGQYQTGELGAHDDHLGMHYLPSFTTPFAQLLVLASMPQGLPQVLGTLYVENEKRRKLASTLRIRFLLAADLPAIGQRRAHRQVSSTEPITLPISMFPWKTGVSANADIMLRGESRRPSDF</sequence>
<dbReference type="Proteomes" id="UP000006900">
    <property type="component" value="Chromosome"/>
</dbReference>
<dbReference type="HOGENOM" id="CLU_1702313_0_0_11"/>
<gene>
    <name evidence="1" type="ordered locus">MLBr01788</name>
</gene>
<organism evidence="1 2">
    <name type="scientific">Mycobacterium leprae (strain Br4923)</name>
    <dbReference type="NCBI Taxonomy" id="561304"/>
    <lineage>
        <taxon>Bacteria</taxon>
        <taxon>Bacillati</taxon>
        <taxon>Actinomycetota</taxon>
        <taxon>Actinomycetes</taxon>
        <taxon>Mycobacteriales</taxon>
        <taxon>Mycobacteriaceae</taxon>
        <taxon>Mycobacterium</taxon>
    </lineage>
</organism>
<accession>A0A0H3MR56</accession>
<dbReference type="EMBL" id="FM211192">
    <property type="protein sequence ID" value="CAR71883.1"/>
    <property type="molecule type" value="Genomic_DNA"/>
</dbReference>
<evidence type="ECO:0000313" key="2">
    <source>
        <dbReference type="Proteomes" id="UP000006900"/>
    </source>
</evidence>
<dbReference type="AlphaFoldDB" id="A0A0H3MR56"/>